<dbReference type="InterPro" id="IPR013128">
    <property type="entry name" value="Peptidase_C1A"/>
</dbReference>
<keyword evidence="5" id="KW-1015">Disulfide bond</keyword>
<feature type="chain" id="PRO_5043975834" evidence="6">
    <location>
        <begin position="24"/>
        <end position="376"/>
    </location>
</feature>
<dbReference type="Pfam" id="PF00112">
    <property type="entry name" value="Peptidase_C1"/>
    <property type="match status" value="1"/>
</dbReference>
<proteinExistence type="inferred from homology"/>
<dbReference type="AlphaFoldDB" id="A0AAU9SHH1"/>
<dbReference type="GO" id="GO:0006508">
    <property type="term" value="P:proteolysis"/>
    <property type="evidence" value="ECO:0007669"/>
    <property type="project" value="UniProtKB-KW"/>
</dbReference>
<dbReference type="GO" id="GO:0008234">
    <property type="term" value="F:cysteine-type peptidase activity"/>
    <property type="evidence" value="ECO:0007669"/>
    <property type="project" value="UniProtKB-KW"/>
</dbReference>
<dbReference type="InterPro" id="IPR039417">
    <property type="entry name" value="Peptidase_C1A_papain-like"/>
</dbReference>
<dbReference type="Pfam" id="PF08246">
    <property type="entry name" value="Inhibitor_I29"/>
    <property type="match status" value="1"/>
</dbReference>
<dbReference type="InterPro" id="IPR013201">
    <property type="entry name" value="Prot_inhib_I29"/>
</dbReference>
<dbReference type="InterPro" id="IPR000668">
    <property type="entry name" value="Peptidase_C1A_C"/>
</dbReference>
<reference evidence="9 10" key="1">
    <citation type="submission" date="2022-03" db="EMBL/GenBank/DDBJ databases">
        <authorList>
            <person name="Nunn A."/>
            <person name="Chopra R."/>
            <person name="Nunn A."/>
            <person name="Contreras Garrido A."/>
        </authorList>
    </citation>
    <scope>NUCLEOTIDE SEQUENCE [LARGE SCALE GENOMIC DNA]</scope>
</reference>
<evidence type="ECO:0000256" key="2">
    <source>
        <dbReference type="ARBA" id="ARBA00022670"/>
    </source>
</evidence>
<dbReference type="InterPro" id="IPR025661">
    <property type="entry name" value="Pept_asp_AS"/>
</dbReference>
<dbReference type="SUPFAM" id="SSF54001">
    <property type="entry name" value="Cysteine proteinases"/>
    <property type="match status" value="1"/>
</dbReference>
<feature type="domain" description="Peptidase C1A papain C-terminal" evidence="7">
    <location>
        <begin position="161"/>
        <end position="364"/>
    </location>
</feature>
<feature type="domain" description="Cathepsin propeptide inhibitor" evidence="8">
    <location>
        <begin position="61"/>
        <end position="117"/>
    </location>
</feature>
<dbReference type="SMART" id="SM00645">
    <property type="entry name" value="Pept_C1"/>
    <property type="match status" value="1"/>
</dbReference>
<accession>A0AAU9SHH1</accession>
<evidence type="ECO:0000256" key="5">
    <source>
        <dbReference type="ARBA" id="ARBA00023157"/>
    </source>
</evidence>
<dbReference type="PROSITE" id="PS00640">
    <property type="entry name" value="THIOL_PROTEASE_ASN"/>
    <property type="match status" value="1"/>
</dbReference>
<evidence type="ECO:0000313" key="10">
    <source>
        <dbReference type="Proteomes" id="UP000836841"/>
    </source>
</evidence>
<evidence type="ECO:0000256" key="6">
    <source>
        <dbReference type="SAM" id="SignalP"/>
    </source>
</evidence>
<dbReference type="PANTHER" id="PTHR12411">
    <property type="entry name" value="CYSTEINE PROTEASE FAMILY C1-RELATED"/>
    <property type="match status" value="1"/>
</dbReference>
<organism evidence="9 10">
    <name type="scientific">Thlaspi arvense</name>
    <name type="common">Field penny-cress</name>
    <dbReference type="NCBI Taxonomy" id="13288"/>
    <lineage>
        <taxon>Eukaryota</taxon>
        <taxon>Viridiplantae</taxon>
        <taxon>Streptophyta</taxon>
        <taxon>Embryophyta</taxon>
        <taxon>Tracheophyta</taxon>
        <taxon>Spermatophyta</taxon>
        <taxon>Magnoliopsida</taxon>
        <taxon>eudicotyledons</taxon>
        <taxon>Gunneridae</taxon>
        <taxon>Pentapetalae</taxon>
        <taxon>rosids</taxon>
        <taxon>malvids</taxon>
        <taxon>Brassicales</taxon>
        <taxon>Brassicaceae</taxon>
        <taxon>Thlaspideae</taxon>
        <taxon>Thlaspi</taxon>
    </lineage>
</organism>
<keyword evidence="2" id="KW-0645">Protease</keyword>
<dbReference type="CDD" id="cd02248">
    <property type="entry name" value="Peptidase_C1A"/>
    <property type="match status" value="1"/>
</dbReference>
<evidence type="ECO:0000313" key="9">
    <source>
        <dbReference type="EMBL" id="CAH2063996.1"/>
    </source>
</evidence>
<evidence type="ECO:0000256" key="1">
    <source>
        <dbReference type="ARBA" id="ARBA00008455"/>
    </source>
</evidence>
<dbReference type="InterPro" id="IPR038765">
    <property type="entry name" value="Papain-like_cys_pep_sf"/>
</dbReference>
<evidence type="ECO:0000256" key="3">
    <source>
        <dbReference type="ARBA" id="ARBA00022801"/>
    </source>
</evidence>
<keyword evidence="3" id="KW-0378">Hydrolase</keyword>
<feature type="signal peptide" evidence="6">
    <location>
        <begin position="1"/>
        <end position="23"/>
    </location>
</feature>
<dbReference type="EMBL" id="OU466861">
    <property type="protein sequence ID" value="CAH2063996.1"/>
    <property type="molecule type" value="Genomic_DNA"/>
</dbReference>
<dbReference type="Proteomes" id="UP000836841">
    <property type="component" value="Chromosome 5"/>
</dbReference>
<dbReference type="SMART" id="SM00848">
    <property type="entry name" value="Inhibitor_I29"/>
    <property type="match status" value="1"/>
</dbReference>
<keyword evidence="4" id="KW-0788">Thiol protease</keyword>
<protein>
    <submittedName>
        <fullName evidence="9">Uncharacterized protein</fullName>
    </submittedName>
</protein>
<keyword evidence="10" id="KW-1185">Reference proteome</keyword>
<evidence type="ECO:0000256" key="4">
    <source>
        <dbReference type="ARBA" id="ARBA00022807"/>
    </source>
</evidence>
<dbReference type="Gene3D" id="1.10.287.2250">
    <property type="match status" value="1"/>
</dbReference>
<sequence length="376" mass="41253">MSLGLILSSAIMLVLAAAATATAEEIGYNDTKPIGIVSDSLREVHETFVKVIGQSRHVLSFSRFAHRYGKMYESAEEMKLRFSVYKENLGLIRSTNQKGLSYKLSLNKFADMTGQEFQRHNLGDAKKYTAALVGSRKLTESAVLVGSQKLTVSAAAIPLTTGEKMELSALSNSKELVALPRHSALEAAYHQAFGHRTDLSEQQLVDCAKDHGCSGGLPVQAFRYIKDNGGITNEASHPITGRVGNCWSHRYVAVKLLDYVNITKGAELELLRAVGLVRPVSVAIHVGRDFQFYRSGVFTSLTCLNTLKDANHYVLAVGYGNQIALPYWILKNSWGSDWGESGYVRISRGVNMCGKLRFSVYYGRGVANNAVYPVMA</sequence>
<evidence type="ECO:0000259" key="7">
    <source>
        <dbReference type="SMART" id="SM00645"/>
    </source>
</evidence>
<evidence type="ECO:0000259" key="8">
    <source>
        <dbReference type="SMART" id="SM00848"/>
    </source>
</evidence>
<keyword evidence="6" id="KW-0732">Signal</keyword>
<name>A0AAU9SHH1_THLAR</name>
<dbReference type="Gene3D" id="3.90.70.10">
    <property type="entry name" value="Cysteine proteinases"/>
    <property type="match status" value="1"/>
</dbReference>
<gene>
    <name evidence="9" type="ORF">TAV2_LOCUS17704</name>
</gene>
<comment type="similarity">
    <text evidence="1">Belongs to the peptidase C1 family.</text>
</comment>